<keyword evidence="4" id="KW-1185">Reference proteome</keyword>
<organism evidence="3 4">
    <name type="scientific">Streptomyces buecherae</name>
    <dbReference type="NCBI Taxonomy" id="2763006"/>
    <lineage>
        <taxon>Bacteria</taxon>
        <taxon>Bacillati</taxon>
        <taxon>Actinomycetota</taxon>
        <taxon>Actinomycetes</taxon>
        <taxon>Kitasatosporales</taxon>
        <taxon>Streptomycetaceae</taxon>
        <taxon>Streptomyces</taxon>
    </lineage>
</organism>
<evidence type="ECO:0000313" key="3">
    <source>
        <dbReference type="EMBL" id="QKW52083.1"/>
    </source>
</evidence>
<protein>
    <recommendedName>
        <fullName evidence="5">Secreted protein</fullName>
    </recommendedName>
</protein>
<dbReference type="Proteomes" id="UP000509303">
    <property type="component" value="Chromosome"/>
</dbReference>
<feature type="region of interest" description="Disordered" evidence="1">
    <location>
        <begin position="32"/>
        <end position="67"/>
    </location>
</feature>
<dbReference type="PROSITE" id="PS51257">
    <property type="entry name" value="PROKAR_LIPOPROTEIN"/>
    <property type="match status" value="1"/>
</dbReference>
<keyword evidence="2" id="KW-0732">Signal</keyword>
<evidence type="ECO:0008006" key="5">
    <source>
        <dbReference type="Google" id="ProtNLM"/>
    </source>
</evidence>
<dbReference type="EMBL" id="CP054929">
    <property type="protein sequence ID" value="QKW52083.1"/>
    <property type="molecule type" value="Genomic_DNA"/>
</dbReference>
<feature type="chain" id="PRO_5039547455" description="Secreted protein" evidence="2">
    <location>
        <begin position="28"/>
        <end position="202"/>
    </location>
</feature>
<evidence type="ECO:0000313" key="4">
    <source>
        <dbReference type="Proteomes" id="UP000509303"/>
    </source>
</evidence>
<feature type="signal peptide" evidence="2">
    <location>
        <begin position="1"/>
        <end position="27"/>
    </location>
</feature>
<gene>
    <name evidence="3" type="ORF">HUT08_23975</name>
</gene>
<name>A0A7H8NCA7_9ACTN</name>
<evidence type="ECO:0000256" key="2">
    <source>
        <dbReference type="SAM" id="SignalP"/>
    </source>
</evidence>
<proteinExistence type="predicted"/>
<evidence type="ECO:0000256" key="1">
    <source>
        <dbReference type="SAM" id="MobiDB-lite"/>
    </source>
</evidence>
<sequence>MSIRYTARARGALAAGAVAVSVSLLVAGCGGGGGGDEGDDARPAGSQSASVGGNAPKGDGGSDQEPVSEIEPIAELRGEMGMVLSLTEAKRDSGGFVTVSGQVENTGDRIYTRANKWRGDETDVIKHGSSTAGATLIDPGGKKRYYVLRDTDGRCLCTMGLGTVKAGATVPVFMQFPAPPEEVDEVQFQMPTFPPATIKITG</sequence>
<accession>A0A7H8NCA7</accession>
<dbReference type="AlphaFoldDB" id="A0A7H8NCA7"/>
<reference evidence="3 4" key="1">
    <citation type="submission" date="2020-06" db="EMBL/GenBank/DDBJ databases">
        <title>Genome mining for natural products.</title>
        <authorList>
            <person name="Zhang B."/>
            <person name="Shi J."/>
            <person name="Ge H."/>
        </authorList>
    </citation>
    <scope>NUCLEOTIDE SEQUENCE [LARGE SCALE GENOMIC DNA]</scope>
    <source>
        <strain evidence="3 4">NA00687</strain>
    </source>
</reference>
<dbReference type="RefSeq" id="WP_176163789.1">
    <property type="nucleotide sequence ID" value="NZ_CP054929.1"/>
</dbReference>